<name>A0A2G9Y7C1_9BACT</name>
<dbReference type="GO" id="GO:0015627">
    <property type="term" value="C:type II protein secretion system complex"/>
    <property type="evidence" value="ECO:0007669"/>
    <property type="project" value="InterPro"/>
</dbReference>
<dbReference type="PANTHER" id="PTHR30093:SF44">
    <property type="entry name" value="TYPE II SECRETION SYSTEM CORE PROTEIN G"/>
    <property type="match status" value="1"/>
</dbReference>
<evidence type="ECO:0000313" key="8">
    <source>
        <dbReference type="Proteomes" id="UP000231025"/>
    </source>
</evidence>
<comment type="subcellular location">
    <subcellularLocation>
        <location evidence="1">Membrane</location>
        <topology evidence="1">Single-pass membrane protein</topology>
    </subcellularLocation>
</comment>
<dbReference type="PRINTS" id="PR00813">
    <property type="entry name" value="BCTERIALGSPG"/>
</dbReference>
<dbReference type="Pfam" id="PF07963">
    <property type="entry name" value="N_methyl"/>
    <property type="match status" value="1"/>
</dbReference>
<evidence type="ECO:0000256" key="1">
    <source>
        <dbReference type="ARBA" id="ARBA00004167"/>
    </source>
</evidence>
<keyword evidence="3 6" id="KW-0812">Transmembrane</keyword>
<evidence type="ECO:0000256" key="4">
    <source>
        <dbReference type="ARBA" id="ARBA00022989"/>
    </source>
</evidence>
<keyword evidence="4 6" id="KW-1133">Transmembrane helix</keyword>
<evidence type="ECO:0000256" key="6">
    <source>
        <dbReference type="SAM" id="Phobius"/>
    </source>
</evidence>
<evidence type="ECO:0000313" key="7">
    <source>
        <dbReference type="EMBL" id="PIP15138.1"/>
    </source>
</evidence>
<proteinExistence type="predicted"/>
<dbReference type="NCBIfam" id="TIGR02532">
    <property type="entry name" value="IV_pilin_GFxxxE"/>
    <property type="match status" value="1"/>
</dbReference>
<dbReference type="AlphaFoldDB" id="A0A2G9Y7C1"/>
<reference evidence="7 8" key="1">
    <citation type="submission" date="2017-09" db="EMBL/GenBank/DDBJ databases">
        <title>Depth-based differentiation of microbial function through sediment-hosted aquifers and enrichment of novel symbionts in the deep terrestrial subsurface.</title>
        <authorList>
            <person name="Probst A.J."/>
            <person name="Ladd B."/>
            <person name="Jarett J.K."/>
            <person name="Geller-Mcgrath D.E."/>
            <person name="Sieber C.M."/>
            <person name="Emerson J.B."/>
            <person name="Anantharaman K."/>
            <person name="Thomas B.C."/>
            <person name="Malmstrom R."/>
            <person name="Stieglmeier M."/>
            <person name="Klingl A."/>
            <person name="Woyke T."/>
            <person name="Ryan C.M."/>
            <person name="Banfield J.F."/>
        </authorList>
    </citation>
    <scope>NUCLEOTIDE SEQUENCE [LARGE SCALE GENOMIC DNA]</scope>
    <source>
        <strain evidence="7">CG23_combo_of_CG06-09_8_20_14_all_35_49</strain>
    </source>
</reference>
<keyword evidence="5 6" id="KW-0472">Membrane</keyword>
<dbReference type="SUPFAM" id="SSF54523">
    <property type="entry name" value="Pili subunits"/>
    <property type="match status" value="1"/>
</dbReference>
<evidence type="ECO:0000256" key="2">
    <source>
        <dbReference type="ARBA" id="ARBA00022481"/>
    </source>
</evidence>
<evidence type="ECO:0000256" key="5">
    <source>
        <dbReference type="ARBA" id="ARBA00023136"/>
    </source>
</evidence>
<dbReference type="GO" id="GO:0015628">
    <property type="term" value="P:protein secretion by the type II secretion system"/>
    <property type="evidence" value="ECO:0007669"/>
    <property type="project" value="InterPro"/>
</dbReference>
<keyword evidence="2" id="KW-0488">Methylation</keyword>
<dbReference type="EMBL" id="PCRE01000016">
    <property type="protein sequence ID" value="PIP15138.1"/>
    <property type="molecule type" value="Genomic_DNA"/>
</dbReference>
<organism evidence="7 8">
    <name type="scientific">Candidatus Roizmanbacteria bacterium CG23_combo_of_CG06-09_8_20_14_all_35_49</name>
    <dbReference type="NCBI Taxonomy" id="1974863"/>
    <lineage>
        <taxon>Bacteria</taxon>
        <taxon>Candidatus Roizmaniibacteriota</taxon>
    </lineage>
</organism>
<comment type="caution">
    <text evidence="7">The sequence shown here is derived from an EMBL/GenBank/DDBJ whole genome shotgun (WGS) entry which is preliminary data.</text>
</comment>
<dbReference type="Gene3D" id="3.30.700.10">
    <property type="entry name" value="Glycoprotein, Type 4 Pilin"/>
    <property type="match status" value="1"/>
</dbReference>
<gene>
    <name evidence="7" type="ORF">COX47_01300</name>
</gene>
<dbReference type="Proteomes" id="UP000231025">
    <property type="component" value="Unassembled WGS sequence"/>
</dbReference>
<dbReference type="InterPro" id="IPR045584">
    <property type="entry name" value="Pilin-like"/>
</dbReference>
<accession>A0A2G9Y7C1</accession>
<dbReference type="GO" id="GO:0016020">
    <property type="term" value="C:membrane"/>
    <property type="evidence" value="ECO:0007669"/>
    <property type="project" value="UniProtKB-SubCell"/>
</dbReference>
<dbReference type="PROSITE" id="PS00409">
    <property type="entry name" value="PROKAR_NTER_METHYL"/>
    <property type="match status" value="1"/>
</dbReference>
<dbReference type="InterPro" id="IPR000983">
    <property type="entry name" value="Bac_GSPG_pilin"/>
</dbReference>
<feature type="transmembrane region" description="Helical" evidence="6">
    <location>
        <begin position="6"/>
        <end position="31"/>
    </location>
</feature>
<dbReference type="PANTHER" id="PTHR30093">
    <property type="entry name" value="GENERAL SECRETION PATHWAY PROTEIN G"/>
    <property type="match status" value="1"/>
</dbReference>
<dbReference type="InterPro" id="IPR012902">
    <property type="entry name" value="N_methyl_site"/>
</dbReference>
<evidence type="ECO:0000256" key="3">
    <source>
        <dbReference type="ARBA" id="ARBA00022692"/>
    </source>
</evidence>
<protein>
    <submittedName>
        <fullName evidence="7">Uncharacterized protein</fullName>
    </submittedName>
</protein>
<sequence>MKKGFTLIELLVVIAIIGMLSALLLPNYMAARERARDSQRKSDLRQIQKALEMYKQDQTPPDYPADGFFATNTNKGKCWYQGGVADSCLAGSTIYMNKIPQDPVSANNYYFDNKGSLEYELCVCLENSADPDGSTNCSVCGSCTSGKCYNVIQP</sequence>